<name>W6ASR0_9CAUD</name>
<dbReference type="RefSeq" id="YP_009008767.1">
    <property type="nucleotide sequence ID" value="NC_023593.1"/>
</dbReference>
<keyword evidence="2" id="KW-1185">Reference proteome</keyword>
<dbReference type="EMBL" id="KF981730">
    <property type="protein sequence ID" value="AHI60850.1"/>
    <property type="molecule type" value="Genomic_DNA"/>
</dbReference>
<reference evidence="1 2" key="1">
    <citation type="submission" date="2013-12" db="EMBL/GenBank/DDBJ databases">
        <authorList>
            <person name="Nho S.W."/>
            <person name="Jang H.B."/>
            <person name="Kim K.S."/>
            <person name="Kim T.H."/>
            <person name="Cha I.S."/>
            <person name="Park S.B."/>
            <person name="Jung T.S."/>
        </authorList>
    </citation>
    <scope>NUCLEOTIDE SEQUENCE [LARGE SCALE GENOMIC DNA]</scope>
</reference>
<dbReference type="GeneID" id="18505207"/>
<dbReference type="Proteomes" id="UP000019301">
    <property type="component" value="Segment"/>
</dbReference>
<sequence>MKKWCVRVYDNNTQEISSAIFCNTRQEARICKKNWKVCLRCKKVTISKAMINSTGAFMAGSKVYY</sequence>
<dbReference type="KEGG" id="vg:18505207"/>
<accession>W6ASR0</accession>
<dbReference type="OrthoDB" id="24240at10239"/>
<gene>
    <name evidence="1" type="ORF">ECBP3_0073</name>
</gene>
<evidence type="ECO:0000313" key="1">
    <source>
        <dbReference type="EMBL" id="AHI60850.1"/>
    </source>
</evidence>
<evidence type="ECO:0000313" key="2">
    <source>
        <dbReference type="Proteomes" id="UP000019301"/>
    </source>
</evidence>
<protein>
    <submittedName>
        <fullName evidence="1">Uncharacterized protein</fullName>
    </submittedName>
</protein>
<organism evidence="1 2">
    <name type="scientific">Escherichia phage KBNP1711</name>
    <dbReference type="NCBI Taxonomy" id="1436889"/>
    <lineage>
        <taxon>Viruses</taxon>
        <taxon>Duplodnaviria</taxon>
        <taxon>Heunggongvirae</taxon>
        <taxon>Uroviricota</taxon>
        <taxon>Caudoviricetes</taxon>
        <taxon>Mktvariviridae</taxon>
        <taxon>Gordonclarkvirinae</taxon>
        <taxon>Nieuwekanaalvirus</taxon>
        <taxon>Nieuwekanaalvirus KBNP1711</taxon>
    </lineage>
</organism>
<proteinExistence type="predicted"/>